<dbReference type="EMBL" id="MT141993">
    <property type="protein sequence ID" value="QJA72982.1"/>
    <property type="molecule type" value="Genomic_DNA"/>
</dbReference>
<gene>
    <name evidence="2" type="ORF">MM415A02534_0006</name>
</gene>
<keyword evidence="1" id="KW-1133">Transmembrane helix</keyword>
<dbReference type="AlphaFoldDB" id="A0A6M3JVF4"/>
<protein>
    <submittedName>
        <fullName evidence="2">Uncharacterized protein</fullName>
    </submittedName>
</protein>
<feature type="transmembrane region" description="Helical" evidence="1">
    <location>
        <begin position="6"/>
        <end position="25"/>
    </location>
</feature>
<sequence length="82" mass="9867">MLEFILSFLFGGLPLWIGLAILFFLEYDKPRPDLPPKEYPNEPICDRVFRRDVAPLFEKTTEITKRYFEMRIRRAEQSLKRS</sequence>
<keyword evidence="1" id="KW-0812">Transmembrane</keyword>
<name>A0A6M3JVF4_9ZZZZ</name>
<accession>A0A6M3JVF4</accession>
<evidence type="ECO:0000313" key="2">
    <source>
        <dbReference type="EMBL" id="QJA72982.1"/>
    </source>
</evidence>
<proteinExistence type="predicted"/>
<reference evidence="2" key="1">
    <citation type="submission" date="2020-03" db="EMBL/GenBank/DDBJ databases">
        <title>The deep terrestrial virosphere.</title>
        <authorList>
            <person name="Holmfeldt K."/>
            <person name="Nilsson E."/>
            <person name="Simone D."/>
            <person name="Lopez-Fernandez M."/>
            <person name="Wu X."/>
            <person name="de Brujin I."/>
            <person name="Lundin D."/>
            <person name="Andersson A."/>
            <person name="Bertilsson S."/>
            <person name="Dopson M."/>
        </authorList>
    </citation>
    <scope>NUCLEOTIDE SEQUENCE</scope>
    <source>
        <strain evidence="2">MM415A02534</strain>
    </source>
</reference>
<evidence type="ECO:0000256" key="1">
    <source>
        <dbReference type="SAM" id="Phobius"/>
    </source>
</evidence>
<organism evidence="2">
    <name type="scientific">viral metagenome</name>
    <dbReference type="NCBI Taxonomy" id="1070528"/>
    <lineage>
        <taxon>unclassified sequences</taxon>
        <taxon>metagenomes</taxon>
        <taxon>organismal metagenomes</taxon>
    </lineage>
</organism>
<keyword evidence="1" id="KW-0472">Membrane</keyword>